<evidence type="ECO:0000313" key="4">
    <source>
        <dbReference type="EMBL" id="GGN52310.1"/>
    </source>
</evidence>
<dbReference type="SUPFAM" id="SSF48498">
    <property type="entry name" value="Tetracyclin repressor-like, C-terminal domain"/>
    <property type="match status" value="1"/>
</dbReference>
<dbReference type="PANTHER" id="PTHR30055:SF207">
    <property type="entry name" value="HTH-TYPE TRANSCRIPTIONAL REPRESSOR FATR"/>
    <property type="match status" value="1"/>
</dbReference>
<evidence type="ECO:0000313" key="5">
    <source>
        <dbReference type="Proteomes" id="UP000605099"/>
    </source>
</evidence>
<gene>
    <name evidence="4" type="ORF">GCM10011349_25670</name>
</gene>
<organism evidence="4 5">
    <name type="scientific">Novosphingobium indicum</name>
    <dbReference type="NCBI Taxonomy" id="462949"/>
    <lineage>
        <taxon>Bacteria</taxon>
        <taxon>Pseudomonadati</taxon>
        <taxon>Pseudomonadota</taxon>
        <taxon>Alphaproteobacteria</taxon>
        <taxon>Sphingomonadales</taxon>
        <taxon>Sphingomonadaceae</taxon>
        <taxon>Novosphingobium</taxon>
    </lineage>
</organism>
<dbReference type="InterPro" id="IPR001647">
    <property type="entry name" value="HTH_TetR"/>
</dbReference>
<sequence>MARSGGIDALNIRPVARQLGVSPRLIYHYVRNKDEMLALLTDEILASRMPDLSAASWQERLRRIADAVQLAYREFPGSAAFILSRSANQLALPRATKIRTAIFDAFREAGLSAREGEEMLVIFSVVILGNVVVAESLDKNTERLAMQRDVVEAAFGRSADMLLDTICSTAAKRQRSG</sequence>
<comment type="caution">
    <text evidence="4">The sequence shown here is derived from an EMBL/GenBank/DDBJ whole genome shotgun (WGS) entry which is preliminary data.</text>
</comment>
<evidence type="ECO:0000256" key="1">
    <source>
        <dbReference type="ARBA" id="ARBA00023125"/>
    </source>
</evidence>
<dbReference type="SUPFAM" id="SSF46689">
    <property type="entry name" value="Homeodomain-like"/>
    <property type="match status" value="1"/>
</dbReference>
<evidence type="ECO:0000259" key="3">
    <source>
        <dbReference type="PROSITE" id="PS50977"/>
    </source>
</evidence>
<dbReference type="Pfam" id="PF00440">
    <property type="entry name" value="TetR_N"/>
    <property type="match status" value="1"/>
</dbReference>
<dbReference type="InterPro" id="IPR050109">
    <property type="entry name" value="HTH-type_TetR-like_transc_reg"/>
</dbReference>
<protein>
    <recommendedName>
        <fullName evidence="3">HTH tetR-type domain-containing protein</fullName>
    </recommendedName>
</protein>
<feature type="domain" description="HTH tetR-type" evidence="3">
    <location>
        <begin position="1"/>
        <end position="48"/>
    </location>
</feature>
<dbReference type="PROSITE" id="PS50977">
    <property type="entry name" value="HTH_TETR_2"/>
    <property type="match status" value="1"/>
</dbReference>
<dbReference type="Proteomes" id="UP000605099">
    <property type="component" value="Unassembled WGS sequence"/>
</dbReference>
<dbReference type="Gene3D" id="1.10.357.10">
    <property type="entry name" value="Tetracycline Repressor, domain 2"/>
    <property type="match status" value="1"/>
</dbReference>
<keyword evidence="5" id="KW-1185">Reference proteome</keyword>
<dbReference type="EMBL" id="BMLK01000011">
    <property type="protein sequence ID" value="GGN52310.1"/>
    <property type="molecule type" value="Genomic_DNA"/>
</dbReference>
<dbReference type="InterPro" id="IPR009057">
    <property type="entry name" value="Homeodomain-like_sf"/>
</dbReference>
<evidence type="ECO:0000256" key="2">
    <source>
        <dbReference type="PROSITE-ProRule" id="PRU00335"/>
    </source>
</evidence>
<reference evidence="5" key="1">
    <citation type="journal article" date="2019" name="Int. J. Syst. Evol. Microbiol.">
        <title>The Global Catalogue of Microorganisms (GCM) 10K type strain sequencing project: providing services to taxonomists for standard genome sequencing and annotation.</title>
        <authorList>
            <consortium name="The Broad Institute Genomics Platform"/>
            <consortium name="The Broad Institute Genome Sequencing Center for Infectious Disease"/>
            <person name="Wu L."/>
            <person name="Ma J."/>
        </authorList>
    </citation>
    <scope>NUCLEOTIDE SEQUENCE [LARGE SCALE GENOMIC DNA]</scope>
    <source>
        <strain evidence="5">CGMCC 1.6784</strain>
    </source>
</reference>
<name>A0ABQ2JNK3_9SPHN</name>
<keyword evidence="1 2" id="KW-0238">DNA-binding</keyword>
<dbReference type="InterPro" id="IPR036271">
    <property type="entry name" value="Tet_transcr_reg_TetR-rel_C_sf"/>
</dbReference>
<proteinExistence type="predicted"/>
<accession>A0ABQ2JNK3</accession>
<feature type="DNA-binding region" description="H-T-H motif" evidence="2">
    <location>
        <begin position="11"/>
        <end position="30"/>
    </location>
</feature>
<dbReference type="PANTHER" id="PTHR30055">
    <property type="entry name" value="HTH-TYPE TRANSCRIPTIONAL REGULATOR RUTR"/>
    <property type="match status" value="1"/>
</dbReference>